<gene>
    <name evidence="4" type="ORF">GBAR_LOCUS31551</name>
</gene>
<proteinExistence type="predicted"/>
<dbReference type="PANTHER" id="PTHR13527">
    <property type="entry name" value="SAYSVFN DOMAIN-CONTAINING PROTEIN 1"/>
    <property type="match status" value="1"/>
</dbReference>
<feature type="compositionally biased region" description="Basic and acidic residues" evidence="1">
    <location>
        <begin position="48"/>
        <end position="57"/>
    </location>
</feature>
<protein>
    <submittedName>
        <fullName evidence="4">SAYSvFN domain-containing protein 1</fullName>
    </submittedName>
</protein>
<feature type="compositionally biased region" description="Polar residues" evidence="1">
    <location>
        <begin position="58"/>
        <end position="72"/>
    </location>
</feature>
<comment type="caution">
    <text evidence="4">The sequence shown here is derived from an EMBL/GenBank/DDBJ whole genome shotgun (WGS) entry which is preliminary data.</text>
</comment>
<evidence type="ECO:0000256" key="1">
    <source>
        <dbReference type="SAM" id="MobiDB-lite"/>
    </source>
</evidence>
<reference evidence="4" key="1">
    <citation type="submission" date="2023-03" db="EMBL/GenBank/DDBJ databases">
        <authorList>
            <person name="Steffen K."/>
            <person name="Cardenas P."/>
        </authorList>
    </citation>
    <scope>NUCLEOTIDE SEQUENCE</scope>
</reference>
<keyword evidence="5" id="KW-1185">Reference proteome</keyword>
<keyword evidence="2" id="KW-1133">Transmembrane helix</keyword>
<dbReference type="PANTHER" id="PTHR13527:SF0">
    <property type="entry name" value="SAYSVFN DOMAIN-CONTAINING PROTEIN 1"/>
    <property type="match status" value="1"/>
</dbReference>
<feature type="domain" description="SAYSvFN" evidence="3">
    <location>
        <begin position="98"/>
        <end position="167"/>
    </location>
</feature>
<feature type="region of interest" description="Disordered" evidence="1">
    <location>
        <begin position="14"/>
        <end position="84"/>
    </location>
</feature>
<dbReference type="AlphaFoldDB" id="A0AA35U2I9"/>
<dbReference type="Pfam" id="PF10260">
    <property type="entry name" value="SAYSvFN"/>
    <property type="match status" value="1"/>
</dbReference>
<evidence type="ECO:0000256" key="2">
    <source>
        <dbReference type="SAM" id="Phobius"/>
    </source>
</evidence>
<evidence type="ECO:0000313" key="4">
    <source>
        <dbReference type="EMBL" id="CAI8057976.1"/>
    </source>
</evidence>
<keyword evidence="2" id="KW-0812">Transmembrane</keyword>
<feature type="compositionally biased region" description="Basic and acidic residues" evidence="1">
    <location>
        <begin position="14"/>
        <end position="29"/>
    </location>
</feature>
<feature type="transmembrane region" description="Helical" evidence="2">
    <location>
        <begin position="99"/>
        <end position="128"/>
    </location>
</feature>
<name>A0AA35U2I9_GEOBA</name>
<evidence type="ECO:0000259" key="3">
    <source>
        <dbReference type="Pfam" id="PF10260"/>
    </source>
</evidence>
<organism evidence="4 5">
    <name type="scientific">Geodia barretti</name>
    <name type="common">Barrett's horny sponge</name>
    <dbReference type="NCBI Taxonomy" id="519541"/>
    <lineage>
        <taxon>Eukaryota</taxon>
        <taxon>Metazoa</taxon>
        <taxon>Porifera</taxon>
        <taxon>Demospongiae</taxon>
        <taxon>Heteroscleromorpha</taxon>
        <taxon>Tetractinellida</taxon>
        <taxon>Astrophorina</taxon>
        <taxon>Geodiidae</taxon>
        <taxon>Geodia</taxon>
    </lineage>
</organism>
<dbReference type="EMBL" id="CASHTH010004486">
    <property type="protein sequence ID" value="CAI8057976.1"/>
    <property type="molecule type" value="Genomic_DNA"/>
</dbReference>
<dbReference type="InterPro" id="IPR039159">
    <property type="entry name" value="SAYSD1"/>
</dbReference>
<keyword evidence="2" id="KW-0472">Membrane</keyword>
<evidence type="ECO:0000313" key="5">
    <source>
        <dbReference type="Proteomes" id="UP001174909"/>
    </source>
</evidence>
<accession>A0AA35U2I9</accession>
<dbReference type="Proteomes" id="UP001174909">
    <property type="component" value="Unassembled WGS sequence"/>
</dbReference>
<sequence>MDDVKRRFAEYKRVRQREKPELSERHVHTSTEVAAGRQAETDQALQHTTDKTSDSISRDPSPQVTISSSQTGPGDPVNSAFSPPPPPPSSSLYFTLLKILLWVILWGFFVEVGFGAVFFVTSLLYLLVTSLRGSRRKPWEPSAYSVFNKNFEAIDGTLSAEQFERELRYGPMSVRK</sequence>
<dbReference type="InterPro" id="IPR019387">
    <property type="entry name" value="SAYSvFN_dom"/>
</dbReference>